<evidence type="ECO:0000259" key="3">
    <source>
        <dbReference type="Pfam" id="PF25767"/>
    </source>
</evidence>
<gene>
    <name evidence="4" type="ORF">WISP_145662</name>
</gene>
<comment type="catalytic activity">
    <reaction evidence="2">
        <text>N(6)-D-ribulosyl-L-lysyl-[protein] + ATP = N(6)-(3-O-phospho-D-ribulosyl)-L-lysyl-[protein] + ADP + H(+)</text>
        <dbReference type="Rhea" id="RHEA:48432"/>
        <dbReference type="Rhea" id="RHEA-COMP:12103"/>
        <dbReference type="Rhea" id="RHEA-COMP:12104"/>
        <dbReference type="ChEBI" id="CHEBI:15378"/>
        <dbReference type="ChEBI" id="CHEBI:30616"/>
        <dbReference type="ChEBI" id="CHEBI:90418"/>
        <dbReference type="ChEBI" id="CHEBI:90420"/>
        <dbReference type="ChEBI" id="CHEBI:456216"/>
        <dbReference type="EC" id="2.7.1.172"/>
    </reaction>
    <physiologicalReaction direction="left-to-right" evidence="2">
        <dbReference type="Rhea" id="RHEA:48433"/>
    </physiologicalReaction>
</comment>
<dbReference type="InterPro" id="IPR033162">
    <property type="entry name" value="TBCD"/>
</dbReference>
<dbReference type="PANTHER" id="PTHR12658">
    <property type="entry name" value="BETA-TUBULIN COFACTOR D"/>
    <property type="match status" value="1"/>
</dbReference>
<dbReference type="InterPro" id="IPR016024">
    <property type="entry name" value="ARM-type_fold"/>
</dbReference>
<dbReference type="Pfam" id="PF25767">
    <property type="entry name" value="ARM_TBCD_2nd"/>
    <property type="match status" value="1"/>
</dbReference>
<evidence type="ECO:0000256" key="1">
    <source>
        <dbReference type="ARBA" id="ARBA00011961"/>
    </source>
</evidence>
<organism evidence="4 5">
    <name type="scientific">Willisornis vidua</name>
    <name type="common">Xingu scale-backed antbird</name>
    <dbReference type="NCBI Taxonomy" id="1566151"/>
    <lineage>
        <taxon>Eukaryota</taxon>
        <taxon>Metazoa</taxon>
        <taxon>Chordata</taxon>
        <taxon>Craniata</taxon>
        <taxon>Vertebrata</taxon>
        <taxon>Euteleostomi</taxon>
        <taxon>Archelosauria</taxon>
        <taxon>Archosauria</taxon>
        <taxon>Dinosauria</taxon>
        <taxon>Saurischia</taxon>
        <taxon>Theropoda</taxon>
        <taxon>Coelurosauria</taxon>
        <taxon>Aves</taxon>
        <taxon>Neognathae</taxon>
        <taxon>Neoaves</taxon>
        <taxon>Telluraves</taxon>
        <taxon>Australaves</taxon>
        <taxon>Passeriformes</taxon>
        <taxon>Thamnophilidae</taxon>
        <taxon>Willisornis</taxon>
    </lineage>
</organism>
<evidence type="ECO:0000256" key="2">
    <source>
        <dbReference type="ARBA" id="ARBA00048655"/>
    </source>
</evidence>
<evidence type="ECO:0000313" key="5">
    <source>
        <dbReference type="Proteomes" id="UP001145742"/>
    </source>
</evidence>
<dbReference type="Proteomes" id="UP001145742">
    <property type="component" value="Unassembled WGS sequence"/>
</dbReference>
<name>A0ABQ9CQK7_9PASS</name>
<dbReference type="SUPFAM" id="SSF56112">
    <property type="entry name" value="Protein kinase-like (PK-like)"/>
    <property type="match status" value="1"/>
</dbReference>
<dbReference type="SUPFAM" id="SSF48371">
    <property type="entry name" value="ARM repeat"/>
    <property type="match status" value="1"/>
</dbReference>
<dbReference type="Pfam" id="PF03881">
    <property type="entry name" value="Fructosamin_kin"/>
    <property type="match status" value="1"/>
</dbReference>
<sequence length="740" mass="83756">MSVERILRAELGTTALKALGSSGGGCISQGQTYDTDSGRVFVKINHKPQARKMFEGEMASLEAIQKTGIVRVPQPIKVMDLPGGGAMFAMEYLKMKHLNKYSSKLGEQIAELHLYNQKLGEKLRKEGSTIGKGASHSEPQYVDKFGFHTATCCGYIAQVNEWHSDWPSFFIQHRLQAQLELIERDYGDREARELWSQLKPKIPEMFCDMEVVPALLHGDLWAGNVAEDDSGPIIFDPASFYGHSEFELAIAGMFGGFSSSFFSAYHSKIPKAPGFDKRNKLYQLFNYINHWNHFGTGFILFSFYVYGFLLHGQAVIWGKNLLLNSVSAAKLLQFPLEWVIPVFSAYKLKVVAAQGYRNLKLKLSRVRGVSQLRPVRTFYESGLSQIPFPFAGIMDKYQEQPHLLDHHLEGMMNSLLDIVRDKGSPPPLVHLAFKFLYIITKVRGYKRFLPRFPHEVRDLQPVLELLAEQDPKDPETWETRYMLLLWLSMICLIPFDLARFDGHLVAEEGRARQPTMDRILETAKCYLVVSDKARDAAAVLVSKFIVRPDVRQSRMADFLDWVLSMLSNSSSQTMEGTVIVNGMLQALAQLFKHGKREDCLPYAVTVLECLDKCRLSESNQMVLRKLGMKLVQRLGLTFVKPKVAKWRYQRGCRSLAANLQAQGAAVQNQKREIPAAEDDDDEEYDIPEEIEGVVEQLLVGLKDKDTIVRWSAAKGIGRITGRLPKELADDVIGSLLDCFR</sequence>
<dbReference type="Pfam" id="PF23579">
    <property type="entry name" value="ARM_TBCD"/>
    <property type="match status" value="1"/>
</dbReference>
<dbReference type="EMBL" id="WHWB01034772">
    <property type="protein sequence ID" value="KAJ7404416.1"/>
    <property type="molecule type" value="Genomic_DNA"/>
</dbReference>
<evidence type="ECO:0000313" key="4">
    <source>
        <dbReference type="EMBL" id="KAJ7404416.1"/>
    </source>
</evidence>
<dbReference type="PANTHER" id="PTHR12658:SF0">
    <property type="entry name" value="TUBULIN-SPECIFIC CHAPERONE D"/>
    <property type="match status" value="1"/>
</dbReference>
<proteinExistence type="predicted"/>
<feature type="domain" description="Tubulin-folding cofactor D ARM repeats" evidence="3">
    <location>
        <begin position="623"/>
        <end position="739"/>
    </location>
</feature>
<dbReference type="InterPro" id="IPR058033">
    <property type="entry name" value="ARM_TBCD_2nd"/>
</dbReference>
<comment type="caution">
    <text evidence="4">The sequence shown here is derived from an EMBL/GenBank/DDBJ whole genome shotgun (WGS) entry which is preliminary data.</text>
</comment>
<dbReference type="Gene3D" id="3.90.1200.10">
    <property type="match status" value="1"/>
</dbReference>
<dbReference type="InterPro" id="IPR011009">
    <property type="entry name" value="Kinase-like_dom_sf"/>
</dbReference>
<dbReference type="Gene3D" id="3.30.200.20">
    <property type="entry name" value="Phosphorylase Kinase, domain 1"/>
    <property type="match status" value="1"/>
</dbReference>
<dbReference type="EC" id="2.7.1.172" evidence="1"/>
<protein>
    <recommendedName>
        <fullName evidence="1">protein-ribulosamine 3-kinase</fullName>
        <ecNumber evidence="1">2.7.1.172</ecNumber>
    </recommendedName>
</protein>
<accession>A0ABQ9CQK7</accession>
<keyword evidence="5" id="KW-1185">Reference proteome</keyword>
<dbReference type="InterPro" id="IPR016477">
    <property type="entry name" value="Fructo-/Ketosamine-3-kinase"/>
</dbReference>
<reference evidence="4" key="1">
    <citation type="submission" date="2019-10" db="EMBL/GenBank/DDBJ databases">
        <authorList>
            <person name="Soares A.E.R."/>
            <person name="Aleixo A."/>
            <person name="Schneider P."/>
            <person name="Miyaki C.Y."/>
            <person name="Schneider M.P."/>
            <person name="Mello C."/>
            <person name="Vasconcelos A.T.R."/>
        </authorList>
    </citation>
    <scope>NUCLEOTIDE SEQUENCE</scope>
    <source>
        <tissue evidence="4">Muscle</tissue>
    </source>
</reference>